<comment type="caution">
    <text evidence="11">The sequence shown here is derived from an EMBL/GenBank/DDBJ whole genome shotgun (WGS) entry which is preliminary data.</text>
</comment>
<dbReference type="InterPro" id="IPR019185">
    <property type="entry name" value="Integral_membrane_SYS1-rel"/>
</dbReference>
<evidence type="ECO:0000256" key="6">
    <source>
        <dbReference type="ARBA" id="ARBA00022989"/>
    </source>
</evidence>
<comment type="subcellular location">
    <subcellularLocation>
        <location evidence="1">Golgi apparatus membrane</location>
        <topology evidence="1">Multi-pass membrane protein</topology>
    </subcellularLocation>
</comment>
<evidence type="ECO:0000256" key="5">
    <source>
        <dbReference type="ARBA" id="ARBA00022927"/>
    </source>
</evidence>
<evidence type="ECO:0000256" key="8">
    <source>
        <dbReference type="ARBA" id="ARBA00023136"/>
    </source>
</evidence>
<keyword evidence="6" id="KW-1133">Transmembrane helix</keyword>
<gene>
    <name evidence="12" type="ORF">DYB26_008421</name>
    <name evidence="11" type="ORF">DYB31_005503</name>
    <name evidence="10" type="ORF">DYB38_013564</name>
</gene>
<organism evidence="11 14">
    <name type="scientific">Aphanomyces astaci</name>
    <name type="common">Crayfish plague agent</name>
    <dbReference type="NCBI Taxonomy" id="112090"/>
    <lineage>
        <taxon>Eukaryota</taxon>
        <taxon>Sar</taxon>
        <taxon>Stramenopiles</taxon>
        <taxon>Oomycota</taxon>
        <taxon>Saprolegniomycetes</taxon>
        <taxon>Saprolegniales</taxon>
        <taxon>Verrucalvaceae</taxon>
        <taxon>Aphanomyces</taxon>
    </lineage>
</organism>
<evidence type="ECO:0000313" key="14">
    <source>
        <dbReference type="Proteomes" id="UP000266196"/>
    </source>
</evidence>
<dbReference type="Proteomes" id="UP000266196">
    <property type="component" value="Unassembled WGS sequence"/>
</dbReference>
<evidence type="ECO:0000256" key="7">
    <source>
        <dbReference type="ARBA" id="ARBA00023034"/>
    </source>
</evidence>
<comment type="similarity">
    <text evidence="2">Belongs to the SYS1 family.</text>
</comment>
<keyword evidence="7" id="KW-0333">Golgi apparatus</keyword>
<dbReference type="EMBL" id="QUTF01005384">
    <property type="protein sequence ID" value="RHZ41206.1"/>
    <property type="molecule type" value="Genomic_DNA"/>
</dbReference>
<dbReference type="PANTHER" id="PTHR12952">
    <property type="entry name" value="SYS1"/>
    <property type="match status" value="1"/>
</dbReference>
<dbReference type="EMBL" id="QUTE01024458">
    <property type="protein sequence ID" value="RHY78609.1"/>
    <property type="molecule type" value="Genomic_DNA"/>
</dbReference>
<keyword evidence="8" id="KW-0472">Membrane</keyword>
<reference evidence="13 14" key="1">
    <citation type="submission" date="2018-08" db="EMBL/GenBank/DDBJ databases">
        <title>Aphanomyces genome sequencing and annotation.</title>
        <authorList>
            <person name="Minardi D."/>
            <person name="Oidtmann B."/>
            <person name="Van Der Giezen M."/>
            <person name="Studholme D.J."/>
        </authorList>
    </citation>
    <scope>NUCLEOTIDE SEQUENCE [LARGE SCALE GENOMIC DNA]</scope>
    <source>
        <strain evidence="11 14">197901</strain>
        <strain evidence="12 15">FDL457</strain>
        <strain evidence="10 13">SA</strain>
    </source>
</reference>
<evidence type="ECO:0000313" key="11">
    <source>
        <dbReference type="EMBL" id="RHY78609.1"/>
    </source>
</evidence>
<evidence type="ECO:0000256" key="2">
    <source>
        <dbReference type="ARBA" id="ARBA00008160"/>
    </source>
</evidence>
<proteinExistence type="inferred from homology"/>
<dbReference type="GO" id="GO:0006895">
    <property type="term" value="P:Golgi to endosome transport"/>
    <property type="evidence" value="ECO:0007669"/>
    <property type="project" value="TreeGrafter"/>
</dbReference>
<dbReference type="Proteomes" id="UP000265716">
    <property type="component" value="Unassembled WGS sequence"/>
</dbReference>
<dbReference type="EMBL" id="QUTC01006916">
    <property type="protein sequence ID" value="RHY49767.1"/>
    <property type="molecule type" value="Genomic_DNA"/>
</dbReference>
<protein>
    <submittedName>
        <fullName evidence="11">Uncharacterized protein</fullName>
    </submittedName>
</protein>
<evidence type="ECO:0000313" key="12">
    <source>
        <dbReference type="EMBL" id="RHZ41206.1"/>
    </source>
</evidence>
<feature type="compositionally biased region" description="Polar residues" evidence="9">
    <location>
        <begin position="178"/>
        <end position="193"/>
    </location>
</feature>
<dbReference type="PANTHER" id="PTHR12952:SF0">
    <property type="entry name" value="PROTEIN SYS1 HOMOLOG"/>
    <property type="match status" value="1"/>
</dbReference>
<dbReference type="GO" id="GO:0005802">
    <property type="term" value="C:trans-Golgi network"/>
    <property type="evidence" value="ECO:0007669"/>
    <property type="project" value="TreeGrafter"/>
</dbReference>
<keyword evidence="5" id="KW-0653">Protein transport</keyword>
<dbReference type="AlphaFoldDB" id="A0A397EBA8"/>
<evidence type="ECO:0000313" key="10">
    <source>
        <dbReference type="EMBL" id="RHY49767.1"/>
    </source>
</evidence>
<sequence length="199" mass="22696">MLRSWHTRRGPTGMECRSTSSAAVNLPLLAERMSRRCRALLMVDGRPVDFACSHYLALGLLLALFHGRNITMDQFFSYKFHAFESIDGMQTSTAHVLGGLSSALFLCVIVERAKKCLDFGLTLYFIDFVFCWCSIEPELVGRARHFAWHYSREYLCSVRELQEIPMLDLFTHRRPHSPTKSSYAPLPTSNNTIAPEKQS</sequence>
<dbReference type="Proteomes" id="UP000286510">
    <property type="component" value="Unassembled WGS sequence"/>
</dbReference>
<dbReference type="VEuPathDB" id="FungiDB:H257_12406"/>
<keyword evidence="3" id="KW-0813">Transport</keyword>
<name>A0A397EBA8_APHAT</name>
<dbReference type="Pfam" id="PF09801">
    <property type="entry name" value="SYS1"/>
    <property type="match status" value="1"/>
</dbReference>
<dbReference type="GO" id="GO:0043001">
    <property type="term" value="P:Golgi to plasma membrane protein transport"/>
    <property type="evidence" value="ECO:0007669"/>
    <property type="project" value="TreeGrafter"/>
</dbReference>
<dbReference type="GO" id="GO:0034067">
    <property type="term" value="P:protein localization to Golgi apparatus"/>
    <property type="evidence" value="ECO:0007669"/>
    <property type="project" value="TreeGrafter"/>
</dbReference>
<evidence type="ECO:0000256" key="9">
    <source>
        <dbReference type="SAM" id="MobiDB-lite"/>
    </source>
</evidence>
<evidence type="ECO:0000256" key="1">
    <source>
        <dbReference type="ARBA" id="ARBA00004653"/>
    </source>
</evidence>
<accession>A0A397EBA8</accession>
<keyword evidence="4" id="KW-0812">Transmembrane</keyword>
<dbReference type="GO" id="GO:0005829">
    <property type="term" value="C:cytosol"/>
    <property type="evidence" value="ECO:0007669"/>
    <property type="project" value="GOC"/>
</dbReference>
<evidence type="ECO:0000313" key="13">
    <source>
        <dbReference type="Proteomes" id="UP000265716"/>
    </source>
</evidence>
<evidence type="ECO:0000256" key="4">
    <source>
        <dbReference type="ARBA" id="ARBA00022692"/>
    </source>
</evidence>
<feature type="region of interest" description="Disordered" evidence="9">
    <location>
        <begin position="175"/>
        <end position="199"/>
    </location>
</feature>
<dbReference type="GO" id="GO:0000139">
    <property type="term" value="C:Golgi membrane"/>
    <property type="evidence" value="ECO:0007669"/>
    <property type="project" value="UniProtKB-SubCell"/>
</dbReference>
<evidence type="ECO:0000313" key="15">
    <source>
        <dbReference type="Proteomes" id="UP000286510"/>
    </source>
</evidence>
<evidence type="ECO:0000256" key="3">
    <source>
        <dbReference type="ARBA" id="ARBA00022448"/>
    </source>
</evidence>